<dbReference type="PROSITE" id="PS50878">
    <property type="entry name" value="RT_POL"/>
    <property type="match status" value="1"/>
</dbReference>
<dbReference type="PANTHER" id="PTHR33332">
    <property type="entry name" value="REVERSE TRANSCRIPTASE DOMAIN-CONTAINING PROTEIN"/>
    <property type="match status" value="1"/>
</dbReference>
<dbReference type="InParanoid" id="A0A1X7TZT7"/>
<name>A0A1X7TZT7_AMPQE</name>
<evidence type="ECO:0000313" key="2">
    <source>
        <dbReference type="EnsemblMetazoa" id="Aqu2.1.21031_001"/>
    </source>
</evidence>
<feature type="domain" description="Reverse transcriptase" evidence="1">
    <location>
        <begin position="1"/>
        <end position="119"/>
    </location>
</feature>
<accession>A0A1X7TZT7</accession>
<evidence type="ECO:0000259" key="1">
    <source>
        <dbReference type="PROSITE" id="PS50878"/>
    </source>
</evidence>
<dbReference type="InterPro" id="IPR000477">
    <property type="entry name" value="RT_dom"/>
</dbReference>
<dbReference type="AlphaFoldDB" id="A0A1X7TZT7"/>
<dbReference type="STRING" id="400682.A0A1X7TZT7"/>
<sequence length="119" mass="13970">MFSREMRTITFKAIYLDFKKAFDMVPHQELLYKLWLLSITGPHWKWFECYLTYRIHFTSIDGVQSSCLPLSTGVPQGSILGPLLFLIYINDFPSQLLSKVYMFPDDTKLFRVVSSFNDN</sequence>
<organism evidence="2">
    <name type="scientific">Amphimedon queenslandica</name>
    <name type="common">Sponge</name>
    <dbReference type="NCBI Taxonomy" id="400682"/>
    <lineage>
        <taxon>Eukaryota</taxon>
        <taxon>Metazoa</taxon>
        <taxon>Porifera</taxon>
        <taxon>Demospongiae</taxon>
        <taxon>Heteroscleromorpha</taxon>
        <taxon>Haplosclerida</taxon>
        <taxon>Niphatidae</taxon>
        <taxon>Amphimedon</taxon>
    </lineage>
</organism>
<proteinExistence type="predicted"/>
<dbReference type="EnsemblMetazoa" id="Aqu2.1.21031_001">
    <property type="protein sequence ID" value="Aqu2.1.21031_001"/>
    <property type="gene ID" value="Aqu2.1.21031"/>
</dbReference>
<dbReference type="Pfam" id="PF00078">
    <property type="entry name" value="RVT_1"/>
    <property type="match status" value="1"/>
</dbReference>
<reference evidence="2" key="1">
    <citation type="submission" date="2017-05" db="UniProtKB">
        <authorList>
            <consortium name="EnsemblMetazoa"/>
        </authorList>
    </citation>
    <scope>IDENTIFICATION</scope>
</reference>
<protein>
    <recommendedName>
        <fullName evidence="1">Reverse transcriptase domain-containing protein</fullName>
    </recommendedName>
</protein>
<dbReference type="eggNOG" id="KOG1075">
    <property type="taxonomic scope" value="Eukaryota"/>
</dbReference>